<evidence type="ECO:0000259" key="3">
    <source>
        <dbReference type="Pfam" id="PF01364"/>
    </source>
</evidence>
<dbReference type="OrthoDB" id="9757650at2"/>
<sequence>MNQTVLLILSFCCVALLCGWFFMQRLSLGLSPEGERGQAFFKISSVVLTNLQKKYHQQTALFNRMMMVCLLLVAAVAAKAQYNNEWIDYSKTYYKFKVGKTGLYRISQQTLSNNLLGNTPAEQFQLWRNGVQVAIYTSVPSGIIPANGYIEFWGEKNDGKPDKALYKNPANQLSDVLSLETDTAAYFLTVNNAGNNLRVTDAANNVAGNILSPEPYLLYEYRYDYQQRLNWGKGINFGEYVYSSSYDVGEFWASNDIYQATPLQLNAGNLFVETTAGIDPVLKVSFAGNSSNDNNGSVYRNVKADINNSNFIDQRLVQMSAEVLPNTKTIPLTLLNTTNNNFRFSIYNTNEFDRVAVGFVSLTYPRKFNFGGASNFAFTMPAKAQDSYLEIDASSFSSGATTPFLYDLTNNKRYTAVVSGGFIKFVLPATMTERKLVLVSEDAANLNTVSSMVARNFIDYSISNNQGDYLIISNKILQVGTDAYKTYRSGSAGGAYNAKVFDIDELVDQFAFGIKKDPLSVKNFLKYARNKFAVAPKFAFLIGKAVTYNEYREHETSVFADQLNLVPTFGWPASDALLASNDLDPIPATPIGRLAVIKSEEVQIYLDKIKEYEHKQQSATQTVDEKLWMKNMVHVVGANDPSLDAALTADQNRYRDTIRGPLYGASVFSFNRTATGLETPYTESLMEKQFNNGLALLNYFGHSAATSLDYNLNDPNQFNNAGKYPVFLVNGCNAGNIYSYDTSRFSLITSLSEKFVLAKDRGSIGFIASTHFGIESYLDIYNQGFYSSLSSVNGYNMPVTVNMKDAAIKLVNTNFDSVTRYQHAEQNALHGDPALKINAFAKPDFAVEDSKVIVDPSFISVADNSFNIKAYFYNLGKAEGDFVAISVKWQHPDNTITSLVDKQIVAVRYIDSIAMTVPIVASRDVGSNKLLVSIDAPGKYDELSEMNNNVTKTFFIYEDELKPVYPYNFSIVNRQNIRLVASTANPLSPVKQYSMQIDTTELFDSPLKYSENITSAGGILEFNPGIAFSDSTVYYWRVAPVPSDGNYIWNTSSFVYLANSSFGYNQSHLYQHLKSGVERIYIDSFSRKWNYKPDSSSLKITHSIFGQGASGTTSPADYAIQINGQTITASVCLGHSVVFNLFDPITLKPYYNQAIPSTNPSGSYGGFMNSSALTCNAPGGKTGTEYNFEFSYLDSTAGKPLGRRLMRDFMDWIPDGVIITARLIFDEPFATQPFVDRWIHDSVYYGKGNTAYDRLKSAGFAGFDQYTYPRTWVFVYKKKTASFEPVWKLSEGLSDQINLQLTIETPDSLGYITSPLFGPATAWKQVKWRGNTADAKAGDLPIVDVIGVSNTGIESVLYTLNISQQDFDISSVNVAAYPYIRLRMRNADSINLTPYQLRYWRLLYDPVPEGALAPNLLYNFKDSLNLGEKTDFQMAFKNVGDVSFTDSIKVNMTVYDASNVAHPITAPKLKKLNAGDTATISYLIDSKTFNGTNNLFLDVNPDNDQPEQYHFNNFLYKKFQVNTDNFKPVMDVTFDGIHILNNDIVSAQPHVLISIKDESKFLLLDDTSLCKVQLQYPDGSLRRFYFNTDTLRFTAATATSSDNTAKVDFTPYLLDDGTYQLIVHAEDKTGNAAGGTDYTVSFMVYNKPMISNMFNYPNPFTTSTAFVFTVTGSQVPQNIRIQVLTITGKIVKEITKEELGPLHIGRNITEYKWDGTDQYGQKLANGVYLYRVITNLNGNKLDKFPTYDSNGSEVNTDKYFNKGYGKMYLMR</sequence>
<dbReference type="Gene3D" id="3.40.50.10390">
    <property type="entry name" value="Gingipain r, domain 1"/>
    <property type="match status" value="1"/>
</dbReference>
<dbReference type="InterPro" id="IPR013783">
    <property type="entry name" value="Ig-like_fold"/>
</dbReference>
<dbReference type="GO" id="GO:0008234">
    <property type="term" value="F:cysteine-type peptidase activity"/>
    <property type="evidence" value="ECO:0007669"/>
    <property type="project" value="InterPro"/>
</dbReference>
<keyword evidence="2" id="KW-1133">Transmembrane helix</keyword>
<evidence type="ECO:0000256" key="2">
    <source>
        <dbReference type="SAM" id="Phobius"/>
    </source>
</evidence>
<dbReference type="RefSeq" id="WP_147187675.1">
    <property type="nucleotide sequence ID" value="NZ_CP042435.1"/>
</dbReference>
<dbReference type="Pfam" id="PF01364">
    <property type="entry name" value="Peptidase_C25"/>
    <property type="match status" value="1"/>
</dbReference>
<evidence type="ECO:0000313" key="5">
    <source>
        <dbReference type="Proteomes" id="UP000321533"/>
    </source>
</evidence>
<feature type="transmembrane region" description="Helical" evidence="2">
    <location>
        <begin position="6"/>
        <end position="23"/>
    </location>
</feature>
<dbReference type="InterPro" id="IPR029030">
    <property type="entry name" value="Caspase-like_dom_sf"/>
</dbReference>
<keyword evidence="2" id="KW-0812">Transmembrane</keyword>
<gene>
    <name evidence="4" type="ORF">FRZ67_00625</name>
</gene>
<dbReference type="KEGG" id="pgin:FRZ67_00625"/>
<dbReference type="InterPro" id="IPR029031">
    <property type="entry name" value="Gingipain_N_sf"/>
</dbReference>
<dbReference type="GO" id="GO:0006508">
    <property type="term" value="P:proteolysis"/>
    <property type="evidence" value="ECO:0007669"/>
    <property type="project" value="InterPro"/>
</dbReference>
<organism evidence="4 5">
    <name type="scientific">Panacibacter ginsenosidivorans</name>
    <dbReference type="NCBI Taxonomy" id="1813871"/>
    <lineage>
        <taxon>Bacteria</taxon>
        <taxon>Pseudomonadati</taxon>
        <taxon>Bacteroidota</taxon>
        <taxon>Chitinophagia</taxon>
        <taxon>Chitinophagales</taxon>
        <taxon>Chitinophagaceae</taxon>
        <taxon>Panacibacter</taxon>
    </lineage>
</organism>
<protein>
    <recommendedName>
        <fullName evidence="3">Gingipain domain-containing protein</fullName>
    </recommendedName>
</protein>
<reference evidence="4 5" key="1">
    <citation type="journal article" date="2016" name="Int. J. Syst. Evol. Microbiol.">
        <title>Panacibacter ginsenosidivorans gen. nov., sp. nov., with ginsenoside converting activity isolated from soil of a ginseng field.</title>
        <authorList>
            <person name="Siddiqi M.Z."/>
            <person name="Muhammad Shafi S."/>
            <person name="Choi K.D."/>
            <person name="Im W.T."/>
        </authorList>
    </citation>
    <scope>NUCLEOTIDE SEQUENCE [LARGE SCALE GENOMIC DNA]</scope>
    <source>
        <strain evidence="4 5">Gsoil1550</strain>
    </source>
</reference>
<evidence type="ECO:0000313" key="4">
    <source>
        <dbReference type="EMBL" id="QEC65875.1"/>
    </source>
</evidence>
<keyword evidence="2" id="KW-0472">Membrane</keyword>
<proteinExistence type="predicted"/>
<feature type="domain" description="Gingipain" evidence="3">
    <location>
        <begin position="469"/>
        <end position="836"/>
    </location>
</feature>
<keyword evidence="5" id="KW-1185">Reference proteome</keyword>
<keyword evidence="1" id="KW-0732">Signal</keyword>
<dbReference type="Proteomes" id="UP000321533">
    <property type="component" value="Chromosome"/>
</dbReference>
<dbReference type="Gene3D" id="2.60.40.10">
    <property type="entry name" value="Immunoglobulins"/>
    <property type="match status" value="2"/>
</dbReference>
<dbReference type="InterPro" id="IPR001769">
    <property type="entry name" value="Gingipain"/>
</dbReference>
<dbReference type="EMBL" id="CP042435">
    <property type="protein sequence ID" value="QEC65875.1"/>
    <property type="molecule type" value="Genomic_DNA"/>
</dbReference>
<evidence type="ECO:0000256" key="1">
    <source>
        <dbReference type="ARBA" id="ARBA00022729"/>
    </source>
</evidence>
<name>A0A5B8V4C0_9BACT</name>
<accession>A0A5B8V4C0</accession>
<dbReference type="Gene3D" id="2.60.40.4070">
    <property type="match status" value="1"/>
</dbReference>
<dbReference type="SUPFAM" id="SSF52129">
    <property type="entry name" value="Caspase-like"/>
    <property type="match status" value="1"/>
</dbReference>
<dbReference type="Gene3D" id="3.40.50.1460">
    <property type="match status" value="1"/>
</dbReference>